<dbReference type="RefSeq" id="WP_145203055.1">
    <property type="nucleotide sequence ID" value="NZ_CP036434.1"/>
</dbReference>
<organism evidence="3 4">
    <name type="scientific">Saltatorellus ferox</name>
    <dbReference type="NCBI Taxonomy" id="2528018"/>
    <lineage>
        <taxon>Bacteria</taxon>
        <taxon>Pseudomonadati</taxon>
        <taxon>Planctomycetota</taxon>
        <taxon>Planctomycetia</taxon>
        <taxon>Planctomycetia incertae sedis</taxon>
        <taxon>Saltatorellus</taxon>
    </lineage>
</organism>
<feature type="signal peptide" evidence="1">
    <location>
        <begin position="1"/>
        <end position="29"/>
    </location>
</feature>
<evidence type="ECO:0000313" key="3">
    <source>
        <dbReference type="EMBL" id="QDV09153.1"/>
    </source>
</evidence>
<reference evidence="3 4" key="1">
    <citation type="submission" date="2019-02" db="EMBL/GenBank/DDBJ databases">
        <title>Deep-cultivation of Planctomycetes and their phenomic and genomic characterization uncovers novel biology.</title>
        <authorList>
            <person name="Wiegand S."/>
            <person name="Jogler M."/>
            <person name="Boedeker C."/>
            <person name="Pinto D."/>
            <person name="Vollmers J."/>
            <person name="Rivas-Marin E."/>
            <person name="Kohn T."/>
            <person name="Peeters S.H."/>
            <person name="Heuer A."/>
            <person name="Rast P."/>
            <person name="Oberbeckmann S."/>
            <person name="Bunk B."/>
            <person name="Jeske O."/>
            <person name="Meyerdierks A."/>
            <person name="Storesund J.E."/>
            <person name="Kallscheuer N."/>
            <person name="Luecker S."/>
            <person name="Lage O.M."/>
            <person name="Pohl T."/>
            <person name="Merkel B.J."/>
            <person name="Hornburger P."/>
            <person name="Mueller R.-W."/>
            <person name="Bruemmer F."/>
            <person name="Labrenz M."/>
            <person name="Spormann A.M."/>
            <person name="Op den Camp H."/>
            <person name="Overmann J."/>
            <person name="Amann R."/>
            <person name="Jetten M.S.M."/>
            <person name="Mascher T."/>
            <person name="Medema M.H."/>
            <person name="Devos D.P."/>
            <person name="Kaster A.-K."/>
            <person name="Ovreas L."/>
            <person name="Rohde M."/>
            <person name="Galperin M.Y."/>
            <person name="Jogler C."/>
        </authorList>
    </citation>
    <scope>NUCLEOTIDE SEQUENCE [LARGE SCALE GENOMIC DNA]</scope>
    <source>
        <strain evidence="3 4">Poly30</strain>
    </source>
</reference>
<dbReference type="OrthoDB" id="9795612at2"/>
<evidence type="ECO:0000313" key="4">
    <source>
        <dbReference type="Proteomes" id="UP000320390"/>
    </source>
</evidence>
<dbReference type="Pfam" id="PF08334">
    <property type="entry name" value="T2SSG"/>
    <property type="match status" value="1"/>
</dbReference>
<evidence type="ECO:0000259" key="2">
    <source>
        <dbReference type="Pfam" id="PF08334"/>
    </source>
</evidence>
<dbReference type="Gene3D" id="3.30.700.10">
    <property type="entry name" value="Glycoprotein, Type 4 Pilin"/>
    <property type="match status" value="1"/>
</dbReference>
<gene>
    <name evidence="3" type="ORF">Poly30_47100</name>
</gene>
<feature type="domain" description="Type II secretion system protein GspG C-terminal" evidence="2">
    <location>
        <begin position="617"/>
        <end position="703"/>
    </location>
</feature>
<proteinExistence type="predicted"/>
<evidence type="ECO:0000256" key="1">
    <source>
        <dbReference type="SAM" id="SignalP"/>
    </source>
</evidence>
<dbReference type="SUPFAM" id="SSF54523">
    <property type="entry name" value="Pili subunits"/>
    <property type="match status" value="1"/>
</dbReference>
<sequence length="710" mass="74910" precursor="true">MTSRFSGLFAARTAPFALASAALSAVATAQDHAFHHPDHAAFALRCPDVAAAKLAWDRSAFVRFSRDEEFAAALRAVSEVVGTDPPEAVSSAWPSEWLEGVTSFSFSCTPLAGEGRDGSLFGYLADLSSSIPTPAREARWSPDLLESAYVRLVLDFESAEAAAAWAPRAHSLAESLGLEAIPEPTPPTRLELFGLEEGPTSIGRYKQRAGVDTVGIFSRISAANRVLLTLGPDLPPPSAAGAKGRALEIFDSSTEPVWFDLAIRDAACEHLPADLADAAPLLELASGLLDPLVALLLEGGRRTVSFKDGGFEVRGASVEPTWRFADVIGSTALVEGAARMIHPSARVAHVAALDADAAGAWMQALAERADAVEWLAEFGIDPARDVSAAFGSTIAIELMPLRGLATAPDVYLMATVADAEVLERMIEAGQRIVSRHGPDGSVVTRAGYRGAVLYTLQLWEDMGMIATLLNLRPTVVLHGSTVVLATSAASAKRWIRGQQDGRDMHAGLAAAGAPEGAGSIGFGDWAGVLADAYRHGRTLAPLAERFLGAGGGAELESVLEALPEASLLTRYFHPGTSWTRPLEGGATYRSASTSAGPAGLVTLAGVLGTFTAPLMANRLVEAQIASTRIRLFRISDELFNHMLENGGLPESLEALRSKAPELFDQGGALLDAWGRPFRYSPQEGGGFRVWSLGPNGEDEGGDGDDLLRAF</sequence>
<dbReference type="Proteomes" id="UP000320390">
    <property type="component" value="Chromosome"/>
</dbReference>
<name>A0A518EYJ4_9BACT</name>
<protein>
    <submittedName>
        <fullName evidence="3">Bacterial type II secretion system protein G</fullName>
    </submittedName>
</protein>
<keyword evidence="1" id="KW-0732">Signal</keyword>
<dbReference type="InterPro" id="IPR045584">
    <property type="entry name" value="Pilin-like"/>
</dbReference>
<dbReference type="EMBL" id="CP036434">
    <property type="protein sequence ID" value="QDV09153.1"/>
    <property type="molecule type" value="Genomic_DNA"/>
</dbReference>
<keyword evidence="4" id="KW-1185">Reference proteome</keyword>
<feature type="chain" id="PRO_5021815451" evidence="1">
    <location>
        <begin position="30"/>
        <end position="710"/>
    </location>
</feature>
<dbReference type="AlphaFoldDB" id="A0A518EYJ4"/>
<accession>A0A518EYJ4</accession>
<dbReference type="InterPro" id="IPR013545">
    <property type="entry name" value="T2SS_protein-GspG_C"/>
</dbReference>